<sequence>MVNGLHLYSSLSSQQIPKRFTLQSVIHLFVHTVTVVSYIEDTADLGQTDRSGVGIQLAPSSAGHQQARQVKCLCPRTQLRQTELEFEPTTHQLQDKPLPPVATIAPTLIYKKTLRTYQKICMLR</sequence>
<protein>
    <submittedName>
        <fullName evidence="1">Uncharacterized protein</fullName>
    </submittedName>
</protein>
<comment type="caution">
    <text evidence="1">The sequence shown here is derived from an EMBL/GenBank/DDBJ whole genome shotgun (WGS) entry which is preliminary data.</text>
</comment>
<reference evidence="1 2" key="1">
    <citation type="submission" date="2021-06" db="EMBL/GenBank/DDBJ databases">
        <authorList>
            <person name="Palmer J.M."/>
        </authorList>
    </citation>
    <scope>NUCLEOTIDE SEQUENCE [LARGE SCALE GENOMIC DNA]</scope>
    <source>
        <strain evidence="1 2">CL_MEX2019</strain>
        <tissue evidence="1">Muscle</tissue>
    </source>
</reference>
<name>A0ABU7DZG3_9TELE</name>
<evidence type="ECO:0000313" key="1">
    <source>
        <dbReference type="EMBL" id="MED6279734.1"/>
    </source>
</evidence>
<keyword evidence="2" id="KW-1185">Reference proteome</keyword>
<dbReference type="Proteomes" id="UP001352852">
    <property type="component" value="Unassembled WGS sequence"/>
</dbReference>
<gene>
    <name evidence="1" type="ORF">CHARACLAT_003723</name>
</gene>
<dbReference type="EMBL" id="JAHUTJ010041150">
    <property type="protein sequence ID" value="MED6279734.1"/>
    <property type="molecule type" value="Genomic_DNA"/>
</dbReference>
<proteinExistence type="predicted"/>
<accession>A0ABU7DZG3</accession>
<evidence type="ECO:0000313" key="2">
    <source>
        <dbReference type="Proteomes" id="UP001352852"/>
    </source>
</evidence>
<organism evidence="1 2">
    <name type="scientific">Characodon lateralis</name>
    <dbReference type="NCBI Taxonomy" id="208331"/>
    <lineage>
        <taxon>Eukaryota</taxon>
        <taxon>Metazoa</taxon>
        <taxon>Chordata</taxon>
        <taxon>Craniata</taxon>
        <taxon>Vertebrata</taxon>
        <taxon>Euteleostomi</taxon>
        <taxon>Actinopterygii</taxon>
        <taxon>Neopterygii</taxon>
        <taxon>Teleostei</taxon>
        <taxon>Neoteleostei</taxon>
        <taxon>Acanthomorphata</taxon>
        <taxon>Ovalentaria</taxon>
        <taxon>Atherinomorphae</taxon>
        <taxon>Cyprinodontiformes</taxon>
        <taxon>Goodeidae</taxon>
        <taxon>Characodon</taxon>
    </lineage>
</organism>